<dbReference type="GO" id="GO:0005737">
    <property type="term" value="C:cytoplasm"/>
    <property type="evidence" value="ECO:0007669"/>
    <property type="project" value="TreeGrafter"/>
</dbReference>
<dbReference type="InterPro" id="IPR045039">
    <property type="entry name" value="NSI-like"/>
</dbReference>
<reference evidence="4 5" key="1">
    <citation type="submission" date="2019-04" db="EMBL/GenBank/DDBJ databases">
        <title>Geobacter ruber sp. nov., ferric-reducing bacteria isolated from paddy soil.</title>
        <authorList>
            <person name="Xu Z."/>
            <person name="Masuda Y."/>
            <person name="Itoh H."/>
            <person name="Senoo K."/>
        </authorList>
    </citation>
    <scope>NUCLEOTIDE SEQUENCE [LARGE SCALE GENOMIC DNA]</scope>
    <source>
        <strain evidence="4 5">Red88</strain>
    </source>
</reference>
<accession>A0A5A9XJQ2</accession>
<dbReference type="SUPFAM" id="SSF55729">
    <property type="entry name" value="Acyl-CoA N-acyltransferases (Nat)"/>
    <property type="match status" value="1"/>
</dbReference>
<dbReference type="CDD" id="cd04301">
    <property type="entry name" value="NAT_SF"/>
    <property type="match status" value="1"/>
</dbReference>
<dbReference type="PANTHER" id="PTHR43626">
    <property type="entry name" value="ACYL-COA N-ACYLTRANSFERASE"/>
    <property type="match status" value="1"/>
</dbReference>
<evidence type="ECO:0000256" key="2">
    <source>
        <dbReference type="ARBA" id="ARBA00023315"/>
    </source>
</evidence>
<evidence type="ECO:0000313" key="5">
    <source>
        <dbReference type="Proteomes" id="UP000324298"/>
    </source>
</evidence>
<sequence>MIRKAQISDVKDIQKLLMKYASQGDMLSRSLSELYESIRDFYVVVDDGKLLGAAALHIVWDDLAEVRSVAVAEEVGRRGIGSQLVQACIDEARQIGLRRIFCLTYRPDFFATLGFRLVDKSELPQKVWGDCIKCVKFPDCDENAMILDLN</sequence>
<dbReference type="GO" id="GO:0008080">
    <property type="term" value="F:N-acetyltransferase activity"/>
    <property type="evidence" value="ECO:0007669"/>
    <property type="project" value="InterPro"/>
</dbReference>
<dbReference type="EMBL" id="SRSD01000003">
    <property type="protein sequence ID" value="KAA0893397.1"/>
    <property type="molecule type" value="Genomic_DNA"/>
</dbReference>
<dbReference type="Gene3D" id="3.40.630.30">
    <property type="match status" value="1"/>
</dbReference>
<keyword evidence="1 4" id="KW-0808">Transferase</keyword>
<name>A0A5A9XJQ2_9BACT</name>
<evidence type="ECO:0000259" key="3">
    <source>
        <dbReference type="PROSITE" id="PS51186"/>
    </source>
</evidence>
<dbReference type="AlphaFoldDB" id="A0A5A9XJQ2"/>
<gene>
    <name evidence="4" type="ORF">ET418_06190</name>
</gene>
<dbReference type="Proteomes" id="UP000324298">
    <property type="component" value="Unassembled WGS sequence"/>
</dbReference>
<dbReference type="OrthoDB" id="9793138at2"/>
<dbReference type="NCBIfam" id="NF005840">
    <property type="entry name" value="PRK07757.1"/>
    <property type="match status" value="1"/>
</dbReference>
<dbReference type="PROSITE" id="PS51186">
    <property type="entry name" value="GNAT"/>
    <property type="match status" value="1"/>
</dbReference>
<dbReference type="InterPro" id="IPR000182">
    <property type="entry name" value="GNAT_dom"/>
</dbReference>
<dbReference type="Pfam" id="PF00583">
    <property type="entry name" value="Acetyltransf_1"/>
    <property type="match status" value="1"/>
</dbReference>
<protein>
    <submittedName>
        <fullName evidence="4">N-acetyltransferase</fullName>
    </submittedName>
</protein>
<dbReference type="InterPro" id="IPR016181">
    <property type="entry name" value="Acyl_CoA_acyltransferase"/>
</dbReference>
<keyword evidence="2" id="KW-0012">Acyltransferase</keyword>
<organism evidence="4 5">
    <name type="scientific">Oryzomonas rubra</name>
    <dbReference type="NCBI Taxonomy" id="2509454"/>
    <lineage>
        <taxon>Bacteria</taxon>
        <taxon>Pseudomonadati</taxon>
        <taxon>Thermodesulfobacteriota</taxon>
        <taxon>Desulfuromonadia</taxon>
        <taxon>Geobacterales</taxon>
        <taxon>Geobacteraceae</taxon>
        <taxon>Oryzomonas</taxon>
    </lineage>
</organism>
<dbReference type="RefSeq" id="WP_149306712.1">
    <property type="nucleotide sequence ID" value="NZ_SRSD01000003.1"/>
</dbReference>
<evidence type="ECO:0000313" key="4">
    <source>
        <dbReference type="EMBL" id="KAA0893397.1"/>
    </source>
</evidence>
<comment type="caution">
    <text evidence="4">The sequence shown here is derived from an EMBL/GenBank/DDBJ whole genome shotgun (WGS) entry which is preliminary data.</text>
</comment>
<feature type="domain" description="N-acetyltransferase" evidence="3">
    <location>
        <begin position="1"/>
        <end position="138"/>
    </location>
</feature>
<dbReference type="PANTHER" id="PTHR43626:SF4">
    <property type="entry name" value="GCN5-RELATED N-ACETYLTRANSFERASE 2, CHLOROPLASTIC"/>
    <property type="match status" value="1"/>
</dbReference>
<proteinExistence type="predicted"/>
<evidence type="ECO:0000256" key="1">
    <source>
        <dbReference type="ARBA" id="ARBA00022679"/>
    </source>
</evidence>
<keyword evidence="5" id="KW-1185">Reference proteome</keyword>